<protein>
    <submittedName>
        <fullName evidence="1">Uncharacterized protein</fullName>
    </submittedName>
</protein>
<gene>
    <name evidence="1" type="ORF">B296_00010968</name>
</gene>
<reference evidence="1 2" key="1">
    <citation type="journal article" date="2014" name="Agronomy (Basel)">
        <title>A Draft Genome Sequence for Ensete ventricosum, the Drought-Tolerant Tree Against Hunger.</title>
        <authorList>
            <person name="Harrison J."/>
            <person name="Moore K.A."/>
            <person name="Paszkiewicz K."/>
            <person name="Jones T."/>
            <person name="Grant M."/>
            <person name="Ambacheew D."/>
            <person name="Muzemil S."/>
            <person name="Studholme D.J."/>
        </authorList>
    </citation>
    <scope>NUCLEOTIDE SEQUENCE [LARGE SCALE GENOMIC DNA]</scope>
</reference>
<organism evidence="1 2">
    <name type="scientific">Ensete ventricosum</name>
    <name type="common">Abyssinian banana</name>
    <name type="synonym">Musa ensete</name>
    <dbReference type="NCBI Taxonomy" id="4639"/>
    <lineage>
        <taxon>Eukaryota</taxon>
        <taxon>Viridiplantae</taxon>
        <taxon>Streptophyta</taxon>
        <taxon>Embryophyta</taxon>
        <taxon>Tracheophyta</taxon>
        <taxon>Spermatophyta</taxon>
        <taxon>Magnoliopsida</taxon>
        <taxon>Liliopsida</taxon>
        <taxon>Zingiberales</taxon>
        <taxon>Musaceae</taxon>
        <taxon>Ensete</taxon>
    </lineage>
</organism>
<dbReference type="EMBL" id="AMZH03000148">
    <property type="protein sequence ID" value="RRT85254.1"/>
    <property type="molecule type" value="Genomic_DNA"/>
</dbReference>
<evidence type="ECO:0000313" key="2">
    <source>
        <dbReference type="Proteomes" id="UP000287651"/>
    </source>
</evidence>
<sequence length="73" mass="8419">MRTNKLRRMHSAQRVGWLSSSYGSTLATKLDDAQELRGIANSKISVLMQGIQVHLRRQNKAQVVQQDIVQREW</sequence>
<name>A0A427B9X9_ENSVE</name>
<proteinExistence type="predicted"/>
<evidence type="ECO:0000313" key="1">
    <source>
        <dbReference type="EMBL" id="RRT85254.1"/>
    </source>
</evidence>
<dbReference type="AlphaFoldDB" id="A0A427B9X9"/>
<dbReference type="Proteomes" id="UP000287651">
    <property type="component" value="Unassembled WGS sequence"/>
</dbReference>
<accession>A0A427B9X9</accession>
<comment type="caution">
    <text evidence="1">The sequence shown here is derived from an EMBL/GenBank/DDBJ whole genome shotgun (WGS) entry which is preliminary data.</text>
</comment>